<accession>A0A2R4WVS5</accession>
<evidence type="ECO:0000313" key="3">
    <source>
        <dbReference type="Proteomes" id="UP000244755"/>
    </source>
</evidence>
<evidence type="ECO:0000256" key="1">
    <source>
        <dbReference type="SAM" id="MobiDB-lite"/>
    </source>
</evidence>
<dbReference type="EMBL" id="CP028844">
    <property type="protein sequence ID" value="AWB25654.1"/>
    <property type="molecule type" value="Genomic_DNA"/>
</dbReference>
<dbReference type="OrthoDB" id="7999457at2"/>
<sequence>MARKDFAVIETSNLAAALPPAAVEPVVRTTPSRTYQAGIDPPLDPAVTLDLSPDAQRTIARDGTAPTDTPDTKTDRAQYRRDIESRQIVFQVVGPDGSVVEQLPSEAVLRARTYAREAEAARSAEIGTSVARSA</sequence>
<organism evidence="2 3">
    <name type="scientific">Methylobacterium currus</name>
    <dbReference type="NCBI Taxonomy" id="2051553"/>
    <lineage>
        <taxon>Bacteria</taxon>
        <taxon>Pseudomonadati</taxon>
        <taxon>Pseudomonadota</taxon>
        <taxon>Alphaproteobacteria</taxon>
        <taxon>Hyphomicrobiales</taxon>
        <taxon>Methylobacteriaceae</taxon>
        <taxon>Methylobacterium</taxon>
    </lineage>
</organism>
<proteinExistence type="predicted"/>
<name>A0A2R4WVS5_9HYPH</name>
<evidence type="ECO:0000313" key="2">
    <source>
        <dbReference type="EMBL" id="AWB25654.1"/>
    </source>
</evidence>
<dbReference type="KEGG" id="mee:DA075_32905"/>
<protein>
    <recommendedName>
        <fullName evidence="4">Flagellar protein FlaG</fullName>
    </recommendedName>
</protein>
<reference evidence="2 3" key="1">
    <citation type="submission" date="2018-04" db="EMBL/GenBank/DDBJ databases">
        <title>Methylobacterium sp. PR1016A genome.</title>
        <authorList>
            <person name="Park W."/>
        </authorList>
    </citation>
    <scope>NUCLEOTIDE SEQUENCE [LARGE SCALE GENOMIC DNA]</scope>
    <source>
        <strain evidence="2 3">PR1016A</strain>
    </source>
</reference>
<dbReference type="Proteomes" id="UP000244755">
    <property type="component" value="Chromosome 2"/>
</dbReference>
<evidence type="ECO:0008006" key="4">
    <source>
        <dbReference type="Google" id="ProtNLM"/>
    </source>
</evidence>
<keyword evidence="3" id="KW-1185">Reference proteome</keyword>
<dbReference type="AlphaFoldDB" id="A0A2R4WVS5"/>
<gene>
    <name evidence="2" type="ORF">DA075_32905</name>
</gene>
<feature type="region of interest" description="Disordered" evidence="1">
    <location>
        <begin position="58"/>
        <end position="78"/>
    </location>
</feature>